<dbReference type="SUPFAM" id="SSF52242">
    <property type="entry name" value="Cobalamin (vitamin B12)-binding domain"/>
    <property type="match status" value="1"/>
</dbReference>
<dbReference type="Proteomes" id="UP000294593">
    <property type="component" value="Unassembled WGS sequence"/>
</dbReference>
<dbReference type="InterPro" id="IPR000551">
    <property type="entry name" value="MerR-type_HTH_dom"/>
</dbReference>
<dbReference type="InterPro" id="IPR009061">
    <property type="entry name" value="DNA-bd_dom_put_sf"/>
</dbReference>
<gene>
    <name evidence="8" type="ORF">EV672_10841</name>
</gene>
<feature type="domain" description="B12-binding" evidence="7">
    <location>
        <begin position="206"/>
        <end position="331"/>
    </location>
</feature>
<organism evidence="8 9">
    <name type="scientific">Aquabacterium commune</name>
    <dbReference type="NCBI Taxonomy" id="70586"/>
    <lineage>
        <taxon>Bacteria</taxon>
        <taxon>Pseudomonadati</taxon>
        <taxon>Pseudomonadota</taxon>
        <taxon>Betaproteobacteria</taxon>
        <taxon>Burkholderiales</taxon>
        <taxon>Aquabacterium</taxon>
    </lineage>
</organism>
<dbReference type="CDD" id="cd02065">
    <property type="entry name" value="B12-binding_like"/>
    <property type="match status" value="1"/>
</dbReference>
<dbReference type="Gene3D" id="1.10.1660.10">
    <property type="match status" value="1"/>
</dbReference>
<dbReference type="OrthoDB" id="9800334at2"/>
<dbReference type="Pfam" id="PF02607">
    <property type="entry name" value="B12-binding_2"/>
    <property type="match status" value="1"/>
</dbReference>
<dbReference type="PANTHER" id="PTHR30204:SF69">
    <property type="entry name" value="MERR-FAMILY TRANSCRIPTIONAL REGULATOR"/>
    <property type="match status" value="1"/>
</dbReference>
<evidence type="ECO:0000259" key="6">
    <source>
        <dbReference type="PROSITE" id="PS50937"/>
    </source>
</evidence>
<evidence type="ECO:0000256" key="5">
    <source>
        <dbReference type="SAM" id="MobiDB-lite"/>
    </source>
</evidence>
<sequence>MPRTLMMSIAAVERDTGLSKDTLRVWEKRYGFPNPVRDAQGERCYPLDQLERLRLIKRLLDVGHRPGRVVALPVADLQTLAEHSADALVPLHPPGAQAPPPSAATFLPPTPADPTQSADTPWVAEALNRVDAHDVAGLKRILAQASVHLGLAHFTSDVVAPLLQAMGEGWLRGRFQVPQEHWVSHCLQQTLHSAIHALPPALPEQAPRVLLSTFPGEPHAMGLLMVEAWLSLLEAQPINLGPQTPLWDLVHAAANHHVDVVALSFSASAPAILVQDTLQEFRAKLPPRIALWVGGRHPLLLRRPPPGVLALGDMDTLRAAVNAWRTHHPRQTG</sequence>
<dbReference type="GO" id="GO:0031419">
    <property type="term" value="F:cobalamin binding"/>
    <property type="evidence" value="ECO:0007669"/>
    <property type="project" value="InterPro"/>
</dbReference>
<dbReference type="InterPro" id="IPR036594">
    <property type="entry name" value="Meth_synthase_dom"/>
</dbReference>
<dbReference type="PROSITE" id="PS50937">
    <property type="entry name" value="HTH_MERR_2"/>
    <property type="match status" value="1"/>
</dbReference>
<dbReference type="AlphaFoldDB" id="A0A4R6R6S3"/>
<evidence type="ECO:0000259" key="7">
    <source>
        <dbReference type="PROSITE" id="PS51332"/>
    </source>
</evidence>
<evidence type="ECO:0000313" key="9">
    <source>
        <dbReference type="Proteomes" id="UP000294593"/>
    </source>
</evidence>
<dbReference type="InterPro" id="IPR006158">
    <property type="entry name" value="Cobalamin-bd"/>
</dbReference>
<proteinExistence type="predicted"/>
<protein>
    <submittedName>
        <fullName evidence="8">B12 binding protein</fullName>
    </submittedName>
</protein>
<dbReference type="Pfam" id="PF13411">
    <property type="entry name" value="MerR_1"/>
    <property type="match status" value="1"/>
</dbReference>
<evidence type="ECO:0000256" key="2">
    <source>
        <dbReference type="ARBA" id="ARBA00023015"/>
    </source>
</evidence>
<dbReference type="GO" id="GO:0046872">
    <property type="term" value="F:metal ion binding"/>
    <property type="evidence" value="ECO:0007669"/>
    <property type="project" value="InterPro"/>
</dbReference>
<dbReference type="InterPro" id="IPR047057">
    <property type="entry name" value="MerR_fam"/>
</dbReference>
<evidence type="ECO:0000256" key="4">
    <source>
        <dbReference type="ARBA" id="ARBA00023163"/>
    </source>
</evidence>
<keyword evidence="1" id="KW-0678">Repressor</keyword>
<dbReference type="RefSeq" id="WP_133610156.1">
    <property type="nucleotide sequence ID" value="NZ_SNXW01000008.1"/>
</dbReference>
<feature type="domain" description="HTH merR-type" evidence="6">
    <location>
        <begin position="6"/>
        <end position="63"/>
    </location>
</feature>
<dbReference type="InterPro" id="IPR003759">
    <property type="entry name" value="Cbl-bd_cap"/>
</dbReference>
<dbReference type="SMART" id="SM00422">
    <property type="entry name" value="HTH_MERR"/>
    <property type="match status" value="1"/>
</dbReference>
<comment type="caution">
    <text evidence="8">The sequence shown here is derived from an EMBL/GenBank/DDBJ whole genome shotgun (WGS) entry which is preliminary data.</text>
</comment>
<keyword evidence="9" id="KW-1185">Reference proteome</keyword>
<evidence type="ECO:0000256" key="3">
    <source>
        <dbReference type="ARBA" id="ARBA00023125"/>
    </source>
</evidence>
<dbReference type="SUPFAM" id="SSF46955">
    <property type="entry name" value="Putative DNA-binding domain"/>
    <property type="match status" value="1"/>
</dbReference>
<dbReference type="PROSITE" id="PS51332">
    <property type="entry name" value="B12_BINDING"/>
    <property type="match status" value="1"/>
</dbReference>
<keyword evidence="4" id="KW-0804">Transcription</keyword>
<dbReference type="Gene3D" id="3.40.50.280">
    <property type="entry name" value="Cobalamin-binding domain"/>
    <property type="match status" value="1"/>
</dbReference>
<evidence type="ECO:0000256" key="1">
    <source>
        <dbReference type="ARBA" id="ARBA00022491"/>
    </source>
</evidence>
<dbReference type="GO" id="GO:0003700">
    <property type="term" value="F:DNA-binding transcription factor activity"/>
    <property type="evidence" value="ECO:0007669"/>
    <property type="project" value="InterPro"/>
</dbReference>
<evidence type="ECO:0000313" key="8">
    <source>
        <dbReference type="EMBL" id="TDP81256.1"/>
    </source>
</evidence>
<dbReference type="PANTHER" id="PTHR30204">
    <property type="entry name" value="REDOX-CYCLING DRUG-SENSING TRANSCRIPTIONAL ACTIVATOR SOXR"/>
    <property type="match status" value="1"/>
</dbReference>
<dbReference type="EMBL" id="SNXW01000008">
    <property type="protein sequence ID" value="TDP81256.1"/>
    <property type="molecule type" value="Genomic_DNA"/>
</dbReference>
<reference evidence="8 9" key="1">
    <citation type="submission" date="2019-03" db="EMBL/GenBank/DDBJ databases">
        <title>Genomic Encyclopedia of Type Strains, Phase IV (KMG-IV): sequencing the most valuable type-strain genomes for metagenomic binning, comparative biology and taxonomic classification.</title>
        <authorList>
            <person name="Goeker M."/>
        </authorList>
    </citation>
    <scope>NUCLEOTIDE SEQUENCE [LARGE SCALE GENOMIC DNA]</scope>
    <source>
        <strain evidence="8 9">DSM 11901</strain>
    </source>
</reference>
<dbReference type="InterPro" id="IPR036724">
    <property type="entry name" value="Cobalamin-bd_sf"/>
</dbReference>
<dbReference type="CDD" id="cd01104">
    <property type="entry name" value="HTH_MlrA-CarA"/>
    <property type="match status" value="1"/>
</dbReference>
<keyword evidence="3" id="KW-0238">DNA-binding</keyword>
<name>A0A4R6R6S3_9BURK</name>
<dbReference type="GO" id="GO:0003677">
    <property type="term" value="F:DNA binding"/>
    <property type="evidence" value="ECO:0007669"/>
    <property type="project" value="UniProtKB-KW"/>
</dbReference>
<feature type="region of interest" description="Disordered" evidence="5">
    <location>
        <begin position="91"/>
        <end position="118"/>
    </location>
</feature>
<dbReference type="Pfam" id="PF02310">
    <property type="entry name" value="B12-binding"/>
    <property type="match status" value="1"/>
</dbReference>
<feature type="compositionally biased region" description="Pro residues" evidence="5">
    <location>
        <begin position="91"/>
        <end position="112"/>
    </location>
</feature>
<dbReference type="Gene3D" id="1.10.1240.10">
    <property type="entry name" value="Methionine synthase domain"/>
    <property type="match status" value="1"/>
</dbReference>
<keyword evidence="2" id="KW-0805">Transcription regulation</keyword>
<accession>A0A4R6R6S3</accession>